<keyword evidence="2" id="KW-0472">Membrane</keyword>
<reference evidence="3 4" key="1">
    <citation type="submission" date="2019-10" db="EMBL/GenBank/DDBJ databases">
        <title>Georgenia wutianyii sp. nov. and Georgenia yuyongxinii sp. nov. isolated from plateau pika (Ochotona curzoniae) in the Qinghai-Tibet plateau of China.</title>
        <authorList>
            <person name="Tian Z."/>
        </authorList>
    </citation>
    <scope>NUCLEOTIDE SEQUENCE [LARGE SCALE GENOMIC DNA]</scope>
    <source>
        <strain evidence="3 4">JCM 19765</strain>
    </source>
</reference>
<feature type="region of interest" description="Disordered" evidence="1">
    <location>
        <begin position="1"/>
        <end position="21"/>
    </location>
</feature>
<dbReference type="PANTHER" id="PTHR37305">
    <property type="entry name" value="INTEGRAL MEMBRANE PROTEIN-RELATED"/>
    <property type="match status" value="1"/>
</dbReference>
<feature type="transmembrane region" description="Helical" evidence="2">
    <location>
        <begin position="260"/>
        <end position="282"/>
    </location>
</feature>
<keyword evidence="4" id="KW-1185">Reference proteome</keyword>
<protein>
    <submittedName>
        <fullName evidence="3">ABC transporter permease subunit</fullName>
    </submittedName>
</protein>
<dbReference type="EMBL" id="WHPC01000021">
    <property type="protein sequence ID" value="MPV36884.1"/>
    <property type="molecule type" value="Genomic_DNA"/>
</dbReference>
<evidence type="ECO:0000313" key="4">
    <source>
        <dbReference type="Proteomes" id="UP000437709"/>
    </source>
</evidence>
<dbReference type="AlphaFoldDB" id="A0A6N7ENS9"/>
<sequence length="287" mass="29639">MTTTTTPTPARSAAAPTTPARTAGSAVDAHLRFGGVLRGERIKLLSLRSTWWTLGITVVLMGLLALAQAASAEFIVEGSGDLSLHGAEFVTGGYQLGMVTVAVLGVLLVTGEYSTGMIRSTLAAVPSRLPVLAAKAVALSVVIVIVSAVSLAVSYVVTMPFLSDYDLVPSLGDSGTWQLFGGMAFFFVAVALFALGIGTLLRHTAGAITVVLAVLLLLPMILQFINLDWVQDVLGYMPLPAAMSFLTISGAFGGNEALTAWQGVAVVSAYAVAALAAGAISLRRRDA</sequence>
<comment type="caution">
    <text evidence="3">The sequence shown here is derived from an EMBL/GenBank/DDBJ whole genome shotgun (WGS) entry which is preliminary data.</text>
</comment>
<dbReference type="RefSeq" id="WP_152193827.1">
    <property type="nucleotide sequence ID" value="NZ_VUKD01000001.1"/>
</dbReference>
<feature type="transmembrane region" description="Helical" evidence="2">
    <location>
        <begin position="205"/>
        <end position="225"/>
    </location>
</feature>
<keyword evidence="2" id="KW-0812">Transmembrane</keyword>
<keyword evidence="2" id="KW-1133">Transmembrane helix</keyword>
<feature type="transmembrane region" description="Helical" evidence="2">
    <location>
        <begin position="51"/>
        <end position="72"/>
    </location>
</feature>
<dbReference type="GO" id="GO:0140359">
    <property type="term" value="F:ABC-type transporter activity"/>
    <property type="evidence" value="ECO:0007669"/>
    <property type="project" value="InterPro"/>
</dbReference>
<accession>A0A6N7ENS9</accession>
<feature type="transmembrane region" description="Helical" evidence="2">
    <location>
        <begin position="177"/>
        <end position="198"/>
    </location>
</feature>
<organism evidence="3 4">
    <name type="scientific">Georgenia subflava</name>
    <dbReference type="NCBI Taxonomy" id="1622177"/>
    <lineage>
        <taxon>Bacteria</taxon>
        <taxon>Bacillati</taxon>
        <taxon>Actinomycetota</taxon>
        <taxon>Actinomycetes</taxon>
        <taxon>Micrococcales</taxon>
        <taxon>Bogoriellaceae</taxon>
        <taxon>Georgenia</taxon>
    </lineage>
</organism>
<gene>
    <name evidence="3" type="ORF">GB881_07415</name>
</gene>
<evidence type="ECO:0000313" key="3">
    <source>
        <dbReference type="EMBL" id="MPV36884.1"/>
    </source>
</evidence>
<dbReference type="OrthoDB" id="3297477at2"/>
<evidence type="ECO:0000256" key="2">
    <source>
        <dbReference type="SAM" id="Phobius"/>
    </source>
</evidence>
<feature type="transmembrane region" description="Helical" evidence="2">
    <location>
        <begin position="92"/>
        <end position="111"/>
    </location>
</feature>
<name>A0A6N7ENS9_9MICO</name>
<dbReference type="PANTHER" id="PTHR37305:SF1">
    <property type="entry name" value="MEMBRANE PROTEIN"/>
    <property type="match status" value="1"/>
</dbReference>
<dbReference type="Proteomes" id="UP000437709">
    <property type="component" value="Unassembled WGS sequence"/>
</dbReference>
<proteinExistence type="predicted"/>
<feature type="transmembrane region" description="Helical" evidence="2">
    <location>
        <begin position="132"/>
        <end position="157"/>
    </location>
</feature>
<evidence type="ECO:0000256" key="1">
    <source>
        <dbReference type="SAM" id="MobiDB-lite"/>
    </source>
</evidence>
<dbReference type="GO" id="GO:0005886">
    <property type="term" value="C:plasma membrane"/>
    <property type="evidence" value="ECO:0007669"/>
    <property type="project" value="UniProtKB-SubCell"/>
</dbReference>